<evidence type="ECO:0000256" key="4">
    <source>
        <dbReference type="ARBA" id="ARBA00022475"/>
    </source>
</evidence>
<dbReference type="PRINTS" id="PR01609">
    <property type="entry name" value="CD36FAMILY"/>
</dbReference>
<name>A0ABD0JDK4_9CAEN</name>
<comment type="subcellular location">
    <subcellularLocation>
        <location evidence="2">Cell membrane</location>
        <topology evidence="2">Multi-pass membrane protein</topology>
    </subcellularLocation>
    <subcellularLocation>
        <location evidence="1">Membrane</location>
        <location evidence="1">Caveola</location>
        <topology evidence="1">Multi-pass membrane protein</topology>
    </subcellularLocation>
</comment>
<keyword evidence="9" id="KW-0675">Receptor</keyword>
<dbReference type="InterPro" id="IPR002159">
    <property type="entry name" value="CD36_fam"/>
</dbReference>
<evidence type="ECO:0000256" key="5">
    <source>
        <dbReference type="ARBA" id="ARBA00022692"/>
    </source>
</evidence>
<evidence type="ECO:0000256" key="9">
    <source>
        <dbReference type="ARBA" id="ARBA00023170"/>
    </source>
</evidence>
<organism evidence="15 16">
    <name type="scientific">Batillaria attramentaria</name>
    <dbReference type="NCBI Taxonomy" id="370345"/>
    <lineage>
        <taxon>Eukaryota</taxon>
        <taxon>Metazoa</taxon>
        <taxon>Spiralia</taxon>
        <taxon>Lophotrochozoa</taxon>
        <taxon>Mollusca</taxon>
        <taxon>Gastropoda</taxon>
        <taxon>Caenogastropoda</taxon>
        <taxon>Sorbeoconcha</taxon>
        <taxon>Cerithioidea</taxon>
        <taxon>Batillariidae</taxon>
        <taxon>Batillaria</taxon>
    </lineage>
</organism>
<keyword evidence="10" id="KW-0325">Glycoprotein</keyword>
<keyword evidence="7 14" id="KW-0472">Membrane</keyword>
<reference evidence="15 16" key="1">
    <citation type="journal article" date="2023" name="Sci. Data">
        <title>Genome assembly of the Korean intertidal mud-creeper Batillaria attramentaria.</title>
        <authorList>
            <person name="Patra A.K."/>
            <person name="Ho P.T."/>
            <person name="Jun S."/>
            <person name="Lee S.J."/>
            <person name="Kim Y."/>
            <person name="Won Y.J."/>
        </authorList>
    </citation>
    <scope>NUCLEOTIDE SEQUENCE [LARGE SCALE GENOMIC DNA]</scope>
    <source>
        <strain evidence="15">Wonlab-2016</strain>
    </source>
</reference>
<proteinExistence type="inferred from homology"/>
<feature type="region of interest" description="Disordered" evidence="13">
    <location>
        <begin position="450"/>
        <end position="486"/>
    </location>
</feature>
<evidence type="ECO:0000256" key="3">
    <source>
        <dbReference type="ARBA" id="ARBA00010532"/>
    </source>
</evidence>
<evidence type="ECO:0000256" key="8">
    <source>
        <dbReference type="ARBA" id="ARBA00023157"/>
    </source>
</evidence>
<keyword evidence="5 14" id="KW-0812">Transmembrane</keyword>
<feature type="transmembrane region" description="Helical" evidence="14">
    <location>
        <begin position="424"/>
        <end position="442"/>
    </location>
</feature>
<evidence type="ECO:0000256" key="2">
    <source>
        <dbReference type="ARBA" id="ARBA00004651"/>
    </source>
</evidence>
<evidence type="ECO:0000256" key="13">
    <source>
        <dbReference type="SAM" id="MobiDB-lite"/>
    </source>
</evidence>
<evidence type="ECO:0000313" key="16">
    <source>
        <dbReference type="Proteomes" id="UP001519460"/>
    </source>
</evidence>
<evidence type="ECO:0000256" key="6">
    <source>
        <dbReference type="ARBA" id="ARBA00022989"/>
    </source>
</evidence>
<dbReference type="Proteomes" id="UP001519460">
    <property type="component" value="Unassembled WGS sequence"/>
</dbReference>
<evidence type="ECO:0000256" key="1">
    <source>
        <dbReference type="ARBA" id="ARBA00004189"/>
    </source>
</evidence>
<dbReference type="AlphaFoldDB" id="A0ABD0JDK4"/>
<protein>
    <recommendedName>
        <fullName evidence="11">Scavenger receptor class B member 1</fullName>
    </recommendedName>
    <alternativeName>
        <fullName evidence="12">SR-BI</fullName>
    </alternativeName>
</protein>
<sequence>MMSQRMSITPGARMVLVSPTRADCWHSMLALAPDSYSYDYWHKPPVPVIFEIYVFDIVNPEEVLVSLEKFNVTFNPNHTVTYRQRQTFYFDRDLSVGSDNDTFITVNAPLFTVGTLLQYEYPWLQDAVNVLMESLEEKALVNVSVHDIFWGYEDRFLLLVKDVLDKLHLHSKLITGVFGYYMGKNATDDGQYTVRTGTDDLSKFLIIDRWNGLEYLNYWSTQLANMINGTDGSLYPPFVTTDRVLQMYDSNLYRSIAMVYQQKSSVRGIPTLKFVVEDREFANASVNPWNAGFCTPNANYCIPSGVLNCSAMGNGAPLYLSMPHFLGADPYYHRLVTGLSPNREKHQPYFHLHPLTGVCLSAGRRYQLNIQMKEYSYLSKTHGLGFAYVPVLWINGVAKIDGRIQSLFENQIETPLAIIMDFHYALYGIGPVMVLVPLLCYVRHRRRARKQSQPVANGDAPPASTDTERETSPLLTNDTDGPSYTA</sequence>
<keyword evidence="8" id="KW-1015">Disulfide bond</keyword>
<keyword evidence="16" id="KW-1185">Reference proteome</keyword>
<dbReference type="GO" id="GO:0005901">
    <property type="term" value="C:caveola"/>
    <property type="evidence" value="ECO:0007669"/>
    <property type="project" value="UniProtKB-SubCell"/>
</dbReference>
<dbReference type="PANTHER" id="PTHR11923:SF110">
    <property type="entry name" value="SCAVENGER RECEPTOR CLASS B MEMBER 1"/>
    <property type="match status" value="1"/>
</dbReference>
<feature type="compositionally biased region" description="Polar residues" evidence="13">
    <location>
        <begin position="473"/>
        <end position="486"/>
    </location>
</feature>
<gene>
    <name evidence="15" type="ORF">BaRGS_00036101</name>
</gene>
<evidence type="ECO:0000256" key="11">
    <source>
        <dbReference type="ARBA" id="ARBA00040821"/>
    </source>
</evidence>
<evidence type="ECO:0000256" key="12">
    <source>
        <dbReference type="ARBA" id="ARBA00042244"/>
    </source>
</evidence>
<comment type="similarity">
    <text evidence="3">Belongs to the CD36 family.</text>
</comment>
<comment type="caution">
    <text evidence="15">The sequence shown here is derived from an EMBL/GenBank/DDBJ whole genome shotgun (WGS) entry which is preliminary data.</text>
</comment>
<dbReference type="EMBL" id="JACVVK020000500">
    <property type="protein sequence ID" value="KAK7469881.1"/>
    <property type="molecule type" value="Genomic_DNA"/>
</dbReference>
<evidence type="ECO:0000313" key="15">
    <source>
        <dbReference type="EMBL" id="KAK7469881.1"/>
    </source>
</evidence>
<evidence type="ECO:0000256" key="7">
    <source>
        <dbReference type="ARBA" id="ARBA00023136"/>
    </source>
</evidence>
<evidence type="ECO:0000256" key="14">
    <source>
        <dbReference type="SAM" id="Phobius"/>
    </source>
</evidence>
<dbReference type="Pfam" id="PF01130">
    <property type="entry name" value="CD36"/>
    <property type="match status" value="1"/>
</dbReference>
<evidence type="ECO:0000256" key="10">
    <source>
        <dbReference type="ARBA" id="ARBA00023180"/>
    </source>
</evidence>
<dbReference type="PANTHER" id="PTHR11923">
    <property type="entry name" value="SCAVENGER RECEPTOR CLASS B TYPE-1 SR-B1"/>
    <property type="match status" value="1"/>
</dbReference>
<keyword evidence="6 14" id="KW-1133">Transmembrane helix</keyword>
<keyword evidence="4" id="KW-1003">Cell membrane</keyword>
<accession>A0ABD0JDK4</accession>